<dbReference type="Proteomes" id="UP000070463">
    <property type="component" value="Unassembled WGS sequence"/>
</dbReference>
<reference evidence="1 2" key="1">
    <citation type="journal article" date="2016" name="Sci. Rep.">
        <title>Metabolic traits of an uncultured archaeal lineage -MSBL1- from brine pools of the Red Sea.</title>
        <authorList>
            <person name="Mwirichia R."/>
            <person name="Alam I."/>
            <person name="Rashid M."/>
            <person name="Vinu M."/>
            <person name="Ba-Alawi W."/>
            <person name="Anthony Kamau A."/>
            <person name="Kamanda Ngugi D."/>
            <person name="Goker M."/>
            <person name="Klenk H.P."/>
            <person name="Bajic V."/>
            <person name="Stingl U."/>
        </authorList>
    </citation>
    <scope>NUCLEOTIDE SEQUENCE [LARGE SCALE GENOMIC DNA]</scope>
    <source>
        <strain evidence="1">SCGC-AAA259I09</strain>
    </source>
</reference>
<gene>
    <name evidence="1" type="ORF">AKJ37_04315</name>
</gene>
<dbReference type="AlphaFoldDB" id="A0A133URR3"/>
<organism evidence="1 2">
    <name type="scientific">candidate division MSBL1 archaeon SCGC-AAA259I09</name>
    <dbReference type="NCBI Taxonomy" id="1698267"/>
    <lineage>
        <taxon>Archaea</taxon>
        <taxon>Methanobacteriati</taxon>
        <taxon>Methanobacteriota</taxon>
        <taxon>candidate division MSBL1</taxon>
    </lineage>
</organism>
<sequence length="167" mass="19612">MKLNADSSPTKSKILEGVFSTKKIKQITYKEWNRMSPENNNEEQMTRKILKKHPLIEKLKNEFSLSEDAKDAAILFYRILVGLGKGLTSSQKQSFSAISAWFAAKLVDEQEIPKKQLAKFVNVSHRTLSRRFREVSEDEECKKVLNYLKDRIRKWSRKKERKLSEYL</sequence>
<comment type="caution">
    <text evidence="1">The sequence shown here is derived from an EMBL/GenBank/DDBJ whole genome shotgun (WGS) entry which is preliminary data.</text>
</comment>
<evidence type="ECO:0000313" key="1">
    <source>
        <dbReference type="EMBL" id="KXA96827.1"/>
    </source>
</evidence>
<evidence type="ECO:0000313" key="2">
    <source>
        <dbReference type="Proteomes" id="UP000070463"/>
    </source>
</evidence>
<protein>
    <submittedName>
        <fullName evidence="1">Uncharacterized protein</fullName>
    </submittedName>
</protein>
<keyword evidence="2" id="KW-1185">Reference proteome</keyword>
<proteinExistence type="predicted"/>
<dbReference type="Gene3D" id="1.10.472.10">
    <property type="entry name" value="Cyclin-like"/>
    <property type="match status" value="1"/>
</dbReference>
<dbReference type="EMBL" id="LHXR01000058">
    <property type="protein sequence ID" value="KXA96827.1"/>
    <property type="molecule type" value="Genomic_DNA"/>
</dbReference>
<name>A0A133URR3_9EURY</name>
<accession>A0A133URR3</accession>